<dbReference type="PANTHER" id="PTHR38685">
    <property type="entry name" value="CELL DIVISION PROTEIN ZIPA"/>
    <property type="match status" value="1"/>
</dbReference>
<dbReference type="EMBL" id="LR778301">
    <property type="protein sequence ID" value="CAB1368171.1"/>
    <property type="molecule type" value="Genomic_DNA"/>
</dbReference>
<keyword evidence="5" id="KW-1133">Transmembrane helix</keyword>
<evidence type="ECO:0000256" key="2">
    <source>
        <dbReference type="ARBA" id="ARBA00022519"/>
    </source>
</evidence>
<dbReference type="PANTHER" id="PTHR38685:SF1">
    <property type="entry name" value="CELL DIVISION PROTEIN ZIPA"/>
    <property type="match status" value="1"/>
</dbReference>
<dbReference type="Proteomes" id="UP000515733">
    <property type="component" value="Chromosome"/>
</dbReference>
<evidence type="ECO:0000256" key="1">
    <source>
        <dbReference type="ARBA" id="ARBA00022475"/>
    </source>
</evidence>
<evidence type="ECO:0000256" key="6">
    <source>
        <dbReference type="ARBA" id="ARBA00023136"/>
    </source>
</evidence>
<accession>A0A6S6XQH0</accession>
<keyword evidence="6 9" id="KW-0472">Membrane</keyword>
<dbReference type="SUPFAM" id="SSF64383">
    <property type="entry name" value="Cell-division protein ZipA, C-terminal domain"/>
    <property type="match status" value="1"/>
</dbReference>
<organism evidence="11 12">
    <name type="scientific">Denitratisoma oestradiolicum</name>
    <dbReference type="NCBI Taxonomy" id="311182"/>
    <lineage>
        <taxon>Bacteria</taxon>
        <taxon>Pseudomonadati</taxon>
        <taxon>Pseudomonadota</taxon>
        <taxon>Betaproteobacteria</taxon>
        <taxon>Nitrosomonadales</taxon>
        <taxon>Sterolibacteriaceae</taxon>
        <taxon>Denitratisoma</taxon>
    </lineage>
</organism>
<gene>
    <name evidence="11" type="ORF">DENOEST_1006</name>
</gene>
<keyword evidence="2 9" id="KW-0997">Cell inner membrane</keyword>
<evidence type="ECO:0000259" key="10">
    <source>
        <dbReference type="SMART" id="SM00771"/>
    </source>
</evidence>
<keyword evidence="12" id="KW-1185">Reference proteome</keyword>
<evidence type="ECO:0000256" key="9">
    <source>
        <dbReference type="RuleBase" id="RU003613"/>
    </source>
</evidence>
<evidence type="ECO:0000313" key="12">
    <source>
        <dbReference type="Proteomes" id="UP000515733"/>
    </source>
</evidence>
<feature type="domain" description="ZipA C-terminal FtsZ-binding" evidence="10">
    <location>
        <begin position="249"/>
        <end position="373"/>
    </location>
</feature>
<dbReference type="Gene3D" id="3.30.1400.10">
    <property type="entry name" value="ZipA, C-terminal FtsZ-binding domain"/>
    <property type="match status" value="1"/>
</dbReference>
<evidence type="ECO:0000256" key="8">
    <source>
        <dbReference type="RuleBase" id="RU003612"/>
    </source>
</evidence>
<dbReference type="RefSeq" id="WP_145772087.1">
    <property type="nucleotide sequence ID" value="NZ_LR778301.1"/>
</dbReference>
<comment type="similarity">
    <text evidence="8">Belongs to the ZipA family.</text>
</comment>
<dbReference type="AlphaFoldDB" id="A0A6S6XQH0"/>
<evidence type="ECO:0000256" key="5">
    <source>
        <dbReference type="ARBA" id="ARBA00022989"/>
    </source>
</evidence>
<comment type="function">
    <text evidence="8">Essential cell division protein that stabilizes the FtsZ protofilaments by cross-linking them and that serves as a cytoplasmic membrane anchor for the Z ring. Also required for the recruitment to the septal ring of downstream cell division proteins.</text>
</comment>
<dbReference type="Pfam" id="PF04354">
    <property type="entry name" value="ZipA_C"/>
    <property type="match status" value="1"/>
</dbReference>
<dbReference type="InterPro" id="IPR007449">
    <property type="entry name" value="ZipA_FtsZ-bd_C"/>
</dbReference>
<evidence type="ECO:0000256" key="4">
    <source>
        <dbReference type="ARBA" id="ARBA00022692"/>
    </source>
</evidence>
<reference evidence="11 12" key="1">
    <citation type="submission" date="2020-03" db="EMBL/GenBank/DDBJ databases">
        <authorList>
            <consortium name="Genoscope - CEA"/>
            <person name="William W."/>
        </authorList>
    </citation>
    <scope>NUCLEOTIDE SEQUENCE [LARGE SCALE GENOMIC DNA]</scope>
    <source>
        <strain evidence="12">DSM 16959</strain>
    </source>
</reference>
<dbReference type="InterPro" id="IPR011919">
    <property type="entry name" value="Cell_div_ZipA"/>
</dbReference>
<dbReference type="GO" id="GO:0000917">
    <property type="term" value="P:division septum assembly"/>
    <property type="evidence" value="ECO:0007669"/>
    <property type="project" value="TreeGrafter"/>
</dbReference>
<evidence type="ECO:0000256" key="7">
    <source>
        <dbReference type="ARBA" id="ARBA00023306"/>
    </source>
</evidence>
<dbReference type="KEGG" id="doe:DENOEST_1006"/>
<dbReference type="InterPro" id="IPR036765">
    <property type="entry name" value="ZipA_FtsZ-bd_C_sf"/>
</dbReference>
<keyword evidence="1 9" id="KW-1003">Cell membrane</keyword>
<dbReference type="GO" id="GO:0032153">
    <property type="term" value="C:cell division site"/>
    <property type="evidence" value="ECO:0007669"/>
    <property type="project" value="TreeGrafter"/>
</dbReference>
<keyword evidence="7 8" id="KW-0131">Cell cycle</keyword>
<proteinExistence type="inferred from homology"/>
<keyword evidence="3 8" id="KW-0132">Cell division</keyword>
<keyword evidence="4 9" id="KW-0812">Transmembrane</keyword>
<dbReference type="GO" id="GO:0005886">
    <property type="term" value="C:plasma membrane"/>
    <property type="evidence" value="ECO:0007669"/>
    <property type="project" value="UniProtKB-SubCell"/>
</dbReference>
<protein>
    <recommendedName>
        <fullName evidence="8">Cell division protein ZipA</fullName>
    </recommendedName>
</protein>
<name>A0A6S6XQH0_9PROT</name>
<evidence type="ECO:0000256" key="3">
    <source>
        <dbReference type="ARBA" id="ARBA00022618"/>
    </source>
</evidence>
<comment type="subcellular location">
    <subcellularLocation>
        <location evidence="9">Cell inner membrane</location>
        <topology evidence="9">Single-pass type I membrane protein</topology>
    </subcellularLocation>
</comment>
<evidence type="ECO:0000313" key="11">
    <source>
        <dbReference type="EMBL" id="CAB1368171.1"/>
    </source>
</evidence>
<sequence length="397" mass="42875">MMPNDFQLSLIAAGAAAVAAVWIFNLLQERRHRKAAERIFQGEQADALLGAEAETPEPEPVAQESVEEDAPADRVEPVIGELSDDSQVSSFKDDPRPAPMVLEVDEVLAVSERPFSGPAVVDSNEPDDGLHDPVVDVGVSIRFDDPLPAVRLWQILHGLVGKVSKPLGLIARGIGGWQAVPPQDDGSYQEFRGLLQLADRQGPLTEAELDLYVTSLEQVVSERGGMLFHFPQADVIHHAQALDEFCASVDIQVAVHVVNNNGIPGSKLRGLLEATGFQWRPDGLFHLVDEAGQSRITVANFDGAALVKDDIAGMTLLGVTFGLDVPRVADGPRVFDQLLATARRLAEAVDGTLVNDQRQPLADSVLATIRVKIAETQQQMADNQLPAGGRRALRLFV</sequence>
<dbReference type="OrthoDB" id="8521018at2"/>
<dbReference type="SMART" id="SM00771">
    <property type="entry name" value="ZipA_C"/>
    <property type="match status" value="1"/>
</dbReference>